<evidence type="ECO:0000256" key="1">
    <source>
        <dbReference type="SAM" id="MobiDB-lite"/>
    </source>
</evidence>
<dbReference type="GeneID" id="135582460"/>
<proteinExistence type="predicted"/>
<feature type="region of interest" description="Disordered" evidence="1">
    <location>
        <begin position="36"/>
        <end position="87"/>
    </location>
</feature>
<accession>A0A804JEH1</accession>
<dbReference type="Gramene" id="Ma06_t09650.1">
    <property type="protein sequence ID" value="Ma06_p09650.1"/>
    <property type="gene ID" value="Ma06_g09650"/>
</dbReference>
<dbReference type="Gene3D" id="3.10.20.90">
    <property type="entry name" value="Phosphatidylinositol 3-kinase Catalytic Subunit, Chain A, domain 1"/>
    <property type="match status" value="1"/>
</dbReference>
<reference evidence="2" key="1">
    <citation type="submission" date="2021-05" db="UniProtKB">
        <authorList>
            <consortium name="EnsemblPlants"/>
        </authorList>
    </citation>
    <scope>IDENTIFICATION</scope>
    <source>
        <strain evidence="2">subsp. malaccensis</strain>
    </source>
</reference>
<dbReference type="Proteomes" id="UP000012960">
    <property type="component" value="Unplaced"/>
</dbReference>
<feature type="compositionally biased region" description="Acidic residues" evidence="1">
    <location>
        <begin position="50"/>
        <end position="63"/>
    </location>
</feature>
<evidence type="ECO:0000313" key="3">
    <source>
        <dbReference type="Proteomes" id="UP000012960"/>
    </source>
</evidence>
<dbReference type="PANTHER" id="PTHR47290">
    <property type="entry name" value="RING FINGER PROTEIN"/>
    <property type="match status" value="1"/>
</dbReference>
<protein>
    <submittedName>
        <fullName evidence="2">Uncharacterized protein</fullName>
    </submittedName>
</protein>
<name>A0A804JEH1_MUSAM</name>
<dbReference type="OrthoDB" id="1932457at2759"/>
<dbReference type="PANTHER" id="PTHR47290:SF4">
    <property type="entry name" value="RING FINGER PROTEIN"/>
    <property type="match status" value="1"/>
</dbReference>
<keyword evidence="3" id="KW-1185">Reference proteome</keyword>
<evidence type="ECO:0000313" key="2">
    <source>
        <dbReference type="EnsemblPlants" id="Ma06_p09650.1"/>
    </source>
</evidence>
<dbReference type="InterPro" id="IPR044171">
    <property type="entry name" value="LAX2-like"/>
</dbReference>
<dbReference type="EnsemblPlants" id="Ma06_t09650.1">
    <property type="protein sequence ID" value="Ma06_p09650.1"/>
    <property type="gene ID" value="Ma06_g09650"/>
</dbReference>
<organism evidence="2 3">
    <name type="scientific">Musa acuminata subsp. malaccensis</name>
    <name type="common">Wild banana</name>
    <name type="synonym">Musa malaccensis</name>
    <dbReference type="NCBI Taxonomy" id="214687"/>
    <lineage>
        <taxon>Eukaryota</taxon>
        <taxon>Viridiplantae</taxon>
        <taxon>Streptophyta</taxon>
        <taxon>Embryophyta</taxon>
        <taxon>Tracheophyta</taxon>
        <taxon>Spermatophyta</taxon>
        <taxon>Magnoliopsida</taxon>
        <taxon>Liliopsida</taxon>
        <taxon>Zingiberales</taxon>
        <taxon>Musaceae</taxon>
        <taxon>Musa</taxon>
    </lineage>
</organism>
<dbReference type="AlphaFoldDB" id="A0A804JEH1"/>
<sequence length="292" mass="32708">MVQVCNLLRRQHEEAYGARFAVDACCDDIKNYSSSKLRSMAEEPSRTITPEEEEEEEKEEEGDPGTSSGDWLRLGLASPPSERAEGRQVLTELQLLRDRPSSSSSSVVPVVGLAPPQMPWGSWNPGEMIGADVSSVPMLAIPEFTTAQFARPLGSPGASAEGGFGIRVVSPPRRQTGIWLILQAAPNQGRQPFLPQIPRSYLRIKDEGLTISLLMKYLVKKLGLEDESEVEITCRDQQLLPFLTLQYVRDNIWCLRDMMSMLVDPPSIDHVMTLQYRRGRDRYRSMSAPLFL</sequence>